<dbReference type="Pfam" id="PF04972">
    <property type="entry name" value="BON"/>
    <property type="match status" value="1"/>
</dbReference>
<name>A0ABU9BTB2_9BURK</name>
<sequence>MTSIATQGRAAALVFFVAGLAGWGAWAQTPAPAARAADKVVVSGVVPDEATRSAIVARMRELYGADRVVDQLGVDRLVAPPNWNQHIQRLLTPDLKRVTKGQLSITGNVVELSGEVDNEATRQQLLSQMATQLNNPTYTVRDQLRIGSSGQAQLDAALARRTIEFETGNAKLTSAGARVLDDLVPILNQFAGRRFEIIGHTDDVGAHDANMALSAARADAVKAYLVGKGIPAADLLTSGAGPDRPVTTNTTAEGRARNRRIEFRVLA</sequence>
<evidence type="ECO:0000313" key="7">
    <source>
        <dbReference type="Proteomes" id="UP001371218"/>
    </source>
</evidence>
<feature type="domain" description="OmpA-like" evidence="5">
    <location>
        <begin position="152"/>
        <end position="267"/>
    </location>
</feature>
<comment type="subcellular location">
    <subcellularLocation>
        <location evidence="1">Cell outer membrane</location>
    </subcellularLocation>
</comment>
<evidence type="ECO:0000259" key="5">
    <source>
        <dbReference type="PROSITE" id="PS51123"/>
    </source>
</evidence>
<accession>A0ABU9BTB2</accession>
<dbReference type="PANTHER" id="PTHR30329">
    <property type="entry name" value="STATOR ELEMENT OF FLAGELLAR MOTOR COMPLEX"/>
    <property type="match status" value="1"/>
</dbReference>
<evidence type="ECO:0000256" key="1">
    <source>
        <dbReference type="ARBA" id="ARBA00004442"/>
    </source>
</evidence>
<gene>
    <name evidence="6" type="ORF">AACH06_19660</name>
</gene>
<dbReference type="Pfam" id="PF00691">
    <property type="entry name" value="OmpA"/>
    <property type="match status" value="1"/>
</dbReference>
<dbReference type="EMBL" id="JBBUTG010000013">
    <property type="protein sequence ID" value="MEK8033046.1"/>
    <property type="molecule type" value="Genomic_DNA"/>
</dbReference>
<reference evidence="6 7" key="1">
    <citation type="submission" date="2024-04" db="EMBL/GenBank/DDBJ databases">
        <title>Novel species of the genus Ideonella isolated from streams.</title>
        <authorList>
            <person name="Lu H."/>
        </authorList>
    </citation>
    <scope>NUCLEOTIDE SEQUENCE [LARGE SCALE GENOMIC DNA]</scope>
    <source>
        <strain evidence="6 7">DXS29W</strain>
    </source>
</reference>
<dbReference type="SUPFAM" id="SSF103088">
    <property type="entry name" value="OmpA-like"/>
    <property type="match status" value="1"/>
</dbReference>
<dbReference type="CDD" id="cd07185">
    <property type="entry name" value="OmpA_C-like"/>
    <property type="match status" value="1"/>
</dbReference>
<dbReference type="InterPro" id="IPR007055">
    <property type="entry name" value="BON_dom"/>
</dbReference>
<keyword evidence="3" id="KW-0998">Cell outer membrane</keyword>
<keyword evidence="7" id="KW-1185">Reference proteome</keyword>
<evidence type="ECO:0000313" key="6">
    <source>
        <dbReference type="EMBL" id="MEK8033046.1"/>
    </source>
</evidence>
<dbReference type="Gene3D" id="3.40.1520.20">
    <property type="match status" value="1"/>
</dbReference>
<evidence type="ECO:0000256" key="3">
    <source>
        <dbReference type="ARBA" id="ARBA00023237"/>
    </source>
</evidence>
<dbReference type="Gene3D" id="3.30.1330.60">
    <property type="entry name" value="OmpA-like domain"/>
    <property type="match status" value="1"/>
</dbReference>
<dbReference type="InterPro" id="IPR050330">
    <property type="entry name" value="Bact_OuterMem_StrucFunc"/>
</dbReference>
<dbReference type="PROSITE" id="PS51123">
    <property type="entry name" value="OMPA_2"/>
    <property type="match status" value="1"/>
</dbReference>
<evidence type="ECO:0000256" key="2">
    <source>
        <dbReference type="ARBA" id="ARBA00023136"/>
    </source>
</evidence>
<dbReference type="InterPro" id="IPR006664">
    <property type="entry name" value="OMP_bac"/>
</dbReference>
<evidence type="ECO:0000256" key="4">
    <source>
        <dbReference type="PROSITE-ProRule" id="PRU00473"/>
    </source>
</evidence>
<dbReference type="RefSeq" id="WP_341427467.1">
    <property type="nucleotide sequence ID" value="NZ_JBBUTG010000013.1"/>
</dbReference>
<dbReference type="InterPro" id="IPR006665">
    <property type="entry name" value="OmpA-like"/>
</dbReference>
<keyword evidence="2 4" id="KW-0472">Membrane</keyword>
<dbReference type="PRINTS" id="PR01021">
    <property type="entry name" value="OMPADOMAIN"/>
</dbReference>
<proteinExistence type="predicted"/>
<organism evidence="6 7">
    <name type="scientific">Ideonella lacteola</name>
    <dbReference type="NCBI Taxonomy" id="2984193"/>
    <lineage>
        <taxon>Bacteria</taxon>
        <taxon>Pseudomonadati</taxon>
        <taxon>Pseudomonadota</taxon>
        <taxon>Betaproteobacteria</taxon>
        <taxon>Burkholderiales</taxon>
        <taxon>Sphaerotilaceae</taxon>
        <taxon>Ideonella</taxon>
    </lineage>
</organism>
<protein>
    <submittedName>
        <fullName evidence="6">OmpA family protein</fullName>
    </submittedName>
</protein>
<dbReference type="Proteomes" id="UP001371218">
    <property type="component" value="Unassembled WGS sequence"/>
</dbReference>
<dbReference type="InterPro" id="IPR036737">
    <property type="entry name" value="OmpA-like_sf"/>
</dbReference>
<dbReference type="PANTHER" id="PTHR30329:SF21">
    <property type="entry name" value="LIPOPROTEIN YIAD-RELATED"/>
    <property type="match status" value="1"/>
</dbReference>
<comment type="caution">
    <text evidence="6">The sequence shown here is derived from an EMBL/GenBank/DDBJ whole genome shotgun (WGS) entry which is preliminary data.</text>
</comment>